<sequence length="288" mass="30779">MAHLLLLLLALVSCSHASIILRLNTSAGEVVPQARFYLVALRPVALNITICSPPMPPTCDLNDPEASYVVQRAVRLSGHAHILLDGRTVRTEFALQAATGQLSAAAGRQAALDLSAEILANTSSPLLNRPLAPDELSLASLSIARNVPSCVRLTVPIVRDMWAGFAYRQAQQVNFTAADPIGQFVVASVLFLSRDERPVDRPDALKFSQFVRGRLAQLVGGSCTEVPAVPSPSSQLVAVQKERKVIQLVTVWTNGTVTVKEVTPAEVVQGVPFAPNGDGTLLVGRRIV</sequence>
<dbReference type="EMBL" id="VIIS01000534">
    <property type="protein sequence ID" value="KAF0307907.1"/>
    <property type="molecule type" value="Genomic_DNA"/>
</dbReference>
<evidence type="ECO:0000313" key="2">
    <source>
        <dbReference type="EMBL" id="KAF0307907.1"/>
    </source>
</evidence>
<evidence type="ECO:0000313" key="3">
    <source>
        <dbReference type="Proteomes" id="UP000440578"/>
    </source>
</evidence>
<feature type="chain" id="PRO_5025361461" evidence="1">
    <location>
        <begin position="18"/>
        <end position="288"/>
    </location>
</feature>
<gene>
    <name evidence="2" type="ORF">FJT64_020836</name>
</gene>
<evidence type="ECO:0000256" key="1">
    <source>
        <dbReference type="SAM" id="SignalP"/>
    </source>
</evidence>
<protein>
    <submittedName>
        <fullName evidence="2">Uncharacterized protein</fullName>
    </submittedName>
</protein>
<dbReference type="Proteomes" id="UP000440578">
    <property type="component" value="Unassembled WGS sequence"/>
</dbReference>
<name>A0A6A4WKI5_AMPAM</name>
<dbReference type="OrthoDB" id="6403413at2759"/>
<keyword evidence="1" id="KW-0732">Signal</keyword>
<feature type="signal peptide" evidence="1">
    <location>
        <begin position="1"/>
        <end position="17"/>
    </location>
</feature>
<reference evidence="2 3" key="1">
    <citation type="submission" date="2019-07" db="EMBL/GenBank/DDBJ databases">
        <title>Draft genome assembly of a fouling barnacle, Amphibalanus amphitrite (Darwin, 1854): The first reference genome for Thecostraca.</title>
        <authorList>
            <person name="Kim W."/>
        </authorList>
    </citation>
    <scope>NUCLEOTIDE SEQUENCE [LARGE SCALE GENOMIC DNA]</scope>
    <source>
        <strain evidence="2">SNU_AA5</strain>
        <tissue evidence="2">Soma without cirri and trophi</tissue>
    </source>
</reference>
<organism evidence="2 3">
    <name type="scientific">Amphibalanus amphitrite</name>
    <name type="common">Striped barnacle</name>
    <name type="synonym">Balanus amphitrite</name>
    <dbReference type="NCBI Taxonomy" id="1232801"/>
    <lineage>
        <taxon>Eukaryota</taxon>
        <taxon>Metazoa</taxon>
        <taxon>Ecdysozoa</taxon>
        <taxon>Arthropoda</taxon>
        <taxon>Crustacea</taxon>
        <taxon>Multicrustacea</taxon>
        <taxon>Cirripedia</taxon>
        <taxon>Thoracica</taxon>
        <taxon>Thoracicalcarea</taxon>
        <taxon>Balanomorpha</taxon>
        <taxon>Balanoidea</taxon>
        <taxon>Balanidae</taxon>
        <taxon>Amphibalaninae</taxon>
        <taxon>Amphibalanus</taxon>
    </lineage>
</organism>
<dbReference type="AlphaFoldDB" id="A0A6A4WKI5"/>
<comment type="caution">
    <text evidence="2">The sequence shown here is derived from an EMBL/GenBank/DDBJ whole genome shotgun (WGS) entry which is preliminary data.</text>
</comment>
<accession>A0A6A4WKI5</accession>
<keyword evidence="3" id="KW-1185">Reference proteome</keyword>
<proteinExistence type="predicted"/>